<dbReference type="PANTHER" id="PTHR30055">
    <property type="entry name" value="HTH-TYPE TRANSCRIPTIONAL REGULATOR RUTR"/>
    <property type="match status" value="1"/>
</dbReference>
<evidence type="ECO:0000313" key="7">
    <source>
        <dbReference type="Proteomes" id="UP000290958"/>
    </source>
</evidence>
<dbReference type="RefSeq" id="WP_129405062.1">
    <property type="nucleotide sequence ID" value="NZ_SBKP01000016.1"/>
</dbReference>
<dbReference type="Gene3D" id="1.10.357.10">
    <property type="entry name" value="Tetracycline Repressor, domain 2"/>
    <property type="match status" value="1"/>
</dbReference>
<dbReference type="InterPro" id="IPR050109">
    <property type="entry name" value="HTH-type_TetR-like_transc_reg"/>
</dbReference>
<comment type="caution">
    <text evidence="6">The sequence shown here is derived from an EMBL/GenBank/DDBJ whole genome shotgun (WGS) entry which is preliminary data.</text>
</comment>
<dbReference type="InterPro" id="IPR009057">
    <property type="entry name" value="Homeodomain-like_sf"/>
</dbReference>
<dbReference type="InterPro" id="IPR041586">
    <property type="entry name" value="PsrA_TetR_C"/>
</dbReference>
<dbReference type="GO" id="GO:0000976">
    <property type="term" value="F:transcription cis-regulatory region binding"/>
    <property type="evidence" value="ECO:0007669"/>
    <property type="project" value="TreeGrafter"/>
</dbReference>
<dbReference type="InterPro" id="IPR036271">
    <property type="entry name" value="Tet_transcr_reg_TetR-rel_C_sf"/>
</dbReference>
<dbReference type="AlphaFoldDB" id="A0A4Q1KEK5"/>
<evidence type="ECO:0000259" key="5">
    <source>
        <dbReference type="PROSITE" id="PS50977"/>
    </source>
</evidence>
<organism evidence="6 7">
    <name type="scientific">Sphingobium fluviale</name>
    <dbReference type="NCBI Taxonomy" id="2506423"/>
    <lineage>
        <taxon>Bacteria</taxon>
        <taxon>Pseudomonadati</taxon>
        <taxon>Pseudomonadota</taxon>
        <taxon>Alphaproteobacteria</taxon>
        <taxon>Sphingomonadales</taxon>
        <taxon>Sphingomonadaceae</taxon>
        <taxon>Sphingobium</taxon>
    </lineage>
</organism>
<proteinExistence type="predicted"/>
<evidence type="ECO:0000256" key="4">
    <source>
        <dbReference type="PROSITE-ProRule" id="PRU00335"/>
    </source>
</evidence>
<evidence type="ECO:0000256" key="3">
    <source>
        <dbReference type="ARBA" id="ARBA00023163"/>
    </source>
</evidence>
<dbReference type="PROSITE" id="PS50977">
    <property type="entry name" value="HTH_TETR_2"/>
    <property type="match status" value="1"/>
</dbReference>
<gene>
    <name evidence="6" type="ORF">EQG66_13165</name>
</gene>
<dbReference type="EMBL" id="SBKP01000016">
    <property type="protein sequence ID" value="RXR26014.1"/>
    <property type="molecule type" value="Genomic_DNA"/>
</dbReference>
<keyword evidence="2 4" id="KW-0238">DNA-binding</keyword>
<feature type="DNA-binding region" description="H-T-H motif" evidence="4">
    <location>
        <begin position="29"/>
        <end position="48"/>
    </location>
</feature>
<dbReference type="Pfam" id="PF17939">
    <property type="entry name" value="TetR_C_30"/>
    <property type="match status" value="1"/>
</dbReference>
<evidence type="ECO:0000256" key="1">
    <source>
        <dbReference type="ARBA" id="ARBA00023015"/>
    </source>
</evidence>
<evidence type="ECO:0000256" key="2">
    <source>
        <dbReference type="ARBA" id="ARBA00023125"/>
    </source>
</evidence>
<dbReference type="PRINTS" id="PR00455">
    <property type="entry name" value="HTHTETR"/>
</dbReference>
<keyword evidence="3" id="KW-0804">Transcription</keyword>
<dbReference type="PANTHER" id="PTHR30055:SF234">
    <property type="entry name" value="HTH-TYPE TRANSCRIPTIONAL REGULATOR BETI"/>
    <property type="match status" value="1"/>
</dbReference>
<name>A0A4Q1KEK5_9SPHN</name>
<dbReference type="InterPro" id="IPR001647">
    <property type="entry name" value="HTH_TetR"/>
</dbReference>
<keyword evidence="7" id="KW-1185">Reference proteome</keyword>
<keyword evidence="1" id="KW-0805">Transcription regulation</keyword>
<accession>A0A4Q1KEK5</accession>
<feature type="domain" description="HTH tetR-type" evidence="5">
    <location>
        <begin position="6"/>
        <end position="66"/>
    </location>
</feature>
<dbReference type="SUPFAM" id="SSF46689">
    <property type="entry name" value="Homeodomain-like"/>
    <property type="match status" value="1"/>
</dbReference>
<evidence type="ECO:0000313" key="6">
    <source>
        <dbReference type="EMBL" id="RXR26014.1"/>
    </source>
</evidence>
<sequence length="220" mass="24115">MAATKGGSWDRLLDAAEQVFAEKGYDAATTRQIAALSGDTLGTLSYHFKTKDVLLREVLTRRFEEMNSLRRAMYADFSAKRGGATPDLDEAITAIVLPMMKLALSGETGWRNYISLFVRLMYVTAEDHENLVPELLDPIGIELLGWLKATCPPSTHTNLAYAYQFIIGCMLDSVTQAKNDRLKRISGGAASATNFVAVSERLLPFVIGGTKAVLDIPAHK</sequence>
<protein>
    <submittedName>
        <fullName evidence="6">TetR/AcrR family transcriptional regulator</fullName>
    </submittedName>
</protein>
<dbReference type="Pfam" id="PF00440">
    <property type="entry name" value="TetR_N"/>
    <property type="match status" value="1"/>
</dbReference>
<dbReference type="SUPFAM" id="SSF48498">
    <property type="entry name" value="Tetracyclin repressor-like, C-terminal domain"/>
    <property type="match status" value="1"/>
</dbReference>
<dbReference type="Proteomes" id="UP000290958">
    <property type="component" value="Unassembled WGS sequence"/>
</dbReference>
<dbReference type="GO" id="GO:0003700">
    <property type="term" value="F:DNA-binding transcription factor activity"/>
    <property type="evidence" value="ECO:0007669"/>
    <property type="project" value="TreeGrafter"/>
</dbReference>
<reference evidence="7" key="1">
    <citation type="submission" date="2019-01" db="EMBL/GenBank/DDBJ databases">
        <title>Cytophagaceae bacterium strain CAR-16.</title>
        <authorList>
            <person name="Chen W.-M."/>
        </authorList>
    </citation>
    <scope>NUCLEOTIDE SEQUENCE [LARGE SCALE GENOMIC DNA]</scope>
    <source>
        <strain evidence="7">CHR27</strain>
    </source>
</reference>
<dbReference type="OrthoDB" id="2356263at2"/>